<keyword evidence="2" id="KW-1185">Reference proteome</keyword>
<gene>
    <name evidence="1" type="ORF">GCM10010170_031960</name>
</gene>
<organism evidence="1 2">
    <name type="scientific">Dactylosporangium salmoneum</name>
    <dbReference type="NCBI Taxonomy" id="53361"/>
    <lineage>
        <taxon>Bacteria</taxon>
        <taxon>Bacillati</taxon>
        <taxon>Actinomycetota</taxon>
        <taxon>Actinomycetes</taxon>
        <taxon>Micromonosporales</taxon>
        <taxon>Micromonosporaceae</taxon>
        <taxon>Dactylosporangium</taxon>
    </lineage>
</organism>
<reference evidence="1 2" key="1">
    <citation type="journal article" date="2019" name="Int. J. Syst. Evol. Microbiol.">
        <title>The Global Catalogue of Microorganisms (GCM) 10K type strain sequencing project: providing services to taxonomists for standard genome sequencing and annotation.</title>
        <authorList>
            <consortium name="The Broad Institute Genomics Platform"/>
            <consortium name="The Broad Institute Genome Sequencing Center for Infectious Disease"/>
            <person name="Wu L."/>
            <person name="Ma J."/>
        </authorList>
    </citation>
    <scope>NUCLEOTIDE SEQUENCE [LARGE SCALE GENOMIC DNA]</scope>
    <source>
        <strain evidence="1 2">JCM 3272</strain>
    </source>
</reference>
<sequence length="232" mass="25131">MTELFVFRLGEAHDDLEPVFVVDGRDYPDDAAARADVEAARRALDERRLIADFEASAAAPEAPRSPLPTWREWRALHIDGGEPIGVRPRPEVQETPPGWAAMGRWLENSQAWLDAQVAAAAGAVPGARVRRVREPEPRRVGRASVVLAEERYQVDVEYLAVPATLDPIAAWLRANGWAVVPDGGTLSATNAGYTVTAVWTERYNSVRLVGSSPAVDATYFDPQGGTAGAAHV</sequence>
<proteinExistence type="predicted"/>
<comment type="caution">
    <text evidence="1">The sequence shown here is derived from an EMBL/GenBank/DDBJ whole genome shotgun (WGS) entry which is preliminary data.</text>
</comment>
<evidence type="ECO:0000313" key="2">
    <source>
        <dbReference type="Proteomes" id="UP001501444"/>
    </source>
</evidence>
<dbReference type="RefSeq" id="WP_344613160.1">
    <property type="nucleotide sequence ID" value="NZ_BAAARV010000025.1"/>
</dbReference>
<name>A0ABN3G753_9ACTN</name>
<dbReference type="Proteomes" id="UP001501444">
    <property type="component" value="Unassembled WGS sequence"/>
</dbReference>
<protein>
    <submittedName>
        <fullName evidence="1">Uncharacterized protein</fullName>
    </submittedName>
</protein>
<dbReference type="EMBL" id="BAAARV010000025">
    <property type="protein sequence ID" value="GAA2345639.1"/>
    <property type="molecule type" value="Genomic_DNA"/>
</dbReference>
<evidence type="ECO:0000313" key="1">
    <source>
        <dbReference type="EMBL" id="GAA2345639.1"/>
    </source>
</evidence>
<accession>A0ABN3G753</accession>